<dbReference type="InterPro" id="IPR037278">
    <property type="entry name" value="ARFGAP/RecO"/>
</dbReference>
<evidence type="ECO:0000259" key="7">
    <source>
        <dbReference type="Pfam" id="PF11967"/>
    </source>
</evidence>
<dbReference type="PANTHER" id="PTHR33991:SF1">
    <property type="entry name" value="DNA REPAIR PROTEIN RECO"/>
    <property type="match status" value="1"/>
</dbReference>
<dbReference type="Pfam" id="PF11967">
    <property type="entry name" value="RecO_N"/>
    <property type="match status" value="1"/>
</dbReference>
<dbReference type="NCBIfam" id="TIGR00613">
    <property type="entry name" value="reco"/>
    <property type="match status" value="1"/>
</dbReference>
<dbReference type="InterPro" id="IPR003717">
    <property type="entry name" value="RecO"/>
</dbReference>
<keyword evidence="3" id="KW-0227">DNA damage</keyword>
<evidence type="ECO:0000256" key="4">
    <source>
        <dbReference type="ARBA" id="ARBA00023172"/>
    </source>
</evidence>
<name>A0A644VTQ4_9ZZZZ</name>
<evidence type="ECO:0000256" key="1">
    <source>
        <dbReference type="ARBA" id="ARBA00007452"/>
    </source>
</evidence>
<sequence>MLTKTPGLVLRTLKYSDKSTIVTVYTRDYGRVSYIVYGLNGKKSGIRAACFLPLSLIEVTAFYQPGKEFQQLREVRRLNSLTNIYTHPLKNALTHFTAELLYKTLKQPEPEVHIFDFLEQSILSLERNDAEIANFHLIFMMKLSGYLGFEPNPEEKDARYFDLLNGIFLTNKPLHSHFLSTEMSTLFSSLLHLSFDSGNALVLSRENRSELLNVLIEYYKLHVPEFHGLNSVSVLHEVFN</sequence>
<organism evidence="8">
    <name type="scientific">bioreactor metagenome</name>
    <dbReference type="NCBI Taxonomy" id="1076179"/>
    <lineage>
        <taxon>unclassified sequences</taxon>
        <taxon>metagenomes</taxon>
        <taxon>ecological metagenomes</taxon>
    </lineage>
</organism>
<keyword evidence="4" id="KW-0233">DNA recombination</keyword>
<accession>A0A644VTQ4</accession>
<evidence type="ECO:0000313" key="8">
    <source>
        <dbReference type="EMBL" id="MPL94779.1"/>
    </source>
</evidence>
<dbReference type="Gene3D" id="2.40.50.140">
    <property type="entry name" value="Nucleic acid-binding proteins"/>
    <property type="match status" value="1"/>
</dbReference>
<dbReference type="EMBL" id="VSSQ01000441">
    <property type="protein sequence ID" value="MPL94779.1"/>
    <property type="molecule type" value="Genomic_DNA"/>
</dbReference>
<dbReference type="GO" id="GO:0043590">
    <property type="term" value="C:bacterial nucleoid"/>
    <property type="evidence" value="ECO:0007669"/>
    <property type="project" value="TreeGrafter"/>
</dbReference>
<dbReference type="Gene3D" id="6.20.220.20">
    <property type="entry name" value="Recombination protein O, zinc-binding domain"/>
    <property type="match status" value="1"/>
</dbReference>
<dbReference type="Pfam" id="PF02565">
    <property type="entry name" value="RecO_C"/>
    <property type="match status" value="1"/>
</dbReference>
<dbReference type="GO" id="GO:0006310">
    <property type="term" value="P:DNA recombination"/>
    <property type="evidence" value="ECO:0007669"/>
    <property type="project" value="UniProtKB-KW"/>
</dbReference>
<dbReference type="InterPro" id="IPR042242">
    <property type="entry name" value="RecO_C"/>
</dbReference>
<evidence type="ECO:0000256" key="3">
    <source>
        <dbReference type="ARBA" id="ARBA00022763"/>
    </source>
</evidence>
<keyword evidence="5" id="KW-0234">DNA repair</keyword>
<dbReference type="GO" id="GO:0006302">
    <property type="term" value="P:double-strand break repair"/>
    <property type="evidence" value="ECO:0007669"/>
    <property type="project" value="TreeGrafter"/>
</dbReference>
<dbReference type="PANTHER" id="PTHR33991">
    <property type="entry name" value="DNA REPAIR PROTEIN RECO"/>
    <property type="match status" value="1"/>
</dbReference>
<comment type="similarity">
    <text evidence="1">Belongs to the RecO family.</text>
</comment>
<gene>
    <name evidence="8" type="primary">recO_13</name>
    <name evidence="8" type="ORF">SDC9_40936</name>
</gene>
<dbReference type="SUPFAM" id="SSF57863">
    <property type="entry name" value="ArfGap/RecO-like zinc finger"/>
    <property type="match status" value="1"/>
</dbReference>
<protein>
    <recommendedName>
        <fullName evidence="2">DNA repair protein RecO</fullName>
    </recommendedName>
    <alternativeName>
        <fullName evidence="6">Recombination protein O</fullName>
    </alternativeName>
</protein>
<evidence type="ECO:0000256" key="5">
    <source>
        <dbReference type="ARBA" id="ARBA00023204"/>
    </source>
</evidence>
<reference evidence="8" key="1">
    <citation type="submission" date="2019-08" db="EMBL/GenBank/DDBJ databases">
        <authorList>
            <person name="Kucharzyk K."/>
            <person name="Murdoch R.W."/>
            <person name="Higgins S."/>
            <person name="Loffler F."/>
        </authorList>
    </citation>
    <scope>NUCLEOTIDE SEQUENCE</scope>
</reference>
<dbReference type="InterPro" id="IPR012340">
    <property type="entry name" value="NA-bd_OB-fold"/>
</dbReference>
<proteinExistence type="inferred from homology"/>
<evidence type="ECO:0000256" key="6">
    <source>
        <dbReference type="ARBA" id="ARBA00033409"/>
    </source>
</evidence>
<dbReference type="SUPFAM" id="SSF50249">
    <property type="entry name" value="Nucleic acid-binding proteins"/>
    <property type="match status" value="1"/>
</dbReference>
<comment type="caution">
    <text evidence="8">The sequence shown here is derived from an EMBL/GenBank/DDBJ whole genome shotgun (WGS) entry which is preliminary data.</text>
</comment>
<dbReference type="AlphaFoldDB" id="A0A644VTQ4"/>
<dbReference type="Gene3D" id="1.20.1440.120">
    <property type="entry name" value="Recombination protein O, C-terminal domain"/>
    <property type="match status" value="1"/>
</dbReference>
<feature type="domain" description="DNA replication/recombination mediator RecO N-terminal" evidence="7">
    <location>
        <begin position="1"/>
        <end position="78"/>
    </location>
</feature>
<dbReference type="InterPro" id="IPR022572">
    <property type="entry name" value="DNA_rep/recomb_RecO_N"/>
</dbReference>
<dbReference type="HAMAP" id="MF_00201">
    <property type="entry name" value="RecO"/>
    <property type="match status" value="1"/>
</dbReference>
<evidence type="ECO:0000256" key="2">
    <source>
        <dbReference type="ARBA" id="ARBA00021310"/>
    </source>
</evidence>